<dbReference type="InterPro" id="IPR004852">
    <property type="entry name" value="Di-haem_cyt_c_peroxidsae"/>
</dbReference>
<name>A0ABS5SBK8_9BACT</name>
<dbReference type="Proteomes" id="UP000756860">
    <property type="component" value="Unassembled WGS sequence"/>
</dbReference>
<evidence type="ECO:0000313" key="10">
    <source>
        <dbReference type="Proteomes" id="UP000756860"/>
    </source>
</evidence>
<dbReference type="SUPFAM" id="SSF46626">
    <property type="entry name" value="Cytochrome c"/>
    <property type="match status" value="2"/>
</dbReference>
<evidence type="ECO:0000259" key="8">
    <source>
        <dbReference type="PROSITE" id="PS51007"/>
    </source>
</evidence>
<feature type="domain" description="Cytochrome c" evidence="8">
    <location>
        <begin position="431"/>
        <end position="637"/>
    </location>
</feature>
<reference evidence="9 10" key="1">
    <citation type="submission" date="2021-05" db="EMBL/GenBank/DDBJ databases">
        <title>The draft genome of Geobacter luticola JCM 17780.</title>
        <authorList>
            <person name="Xu Z."/>
            <person name="Masuda Y."/>
            <person name="Itoh H."/>
            <person name="Senoo K."/>
        </authorList>
    </citation>
    <scope>NUCLEOTIDE SEQUENCE [LARGE SCALE GENOMIC DNA]</scope>
    <source>
        <strain evidence="9 10">JCM 17780</strain>
    </source>
</reference>
<dbReference type="InterPro" id="IPR036909">
    <property type="entry name" value="Cyt_c-like_dom_sf"/>
</dbReference>
<evidence type="ECO:0000256" key="6">
    <source>
        <dbReference type="PROSITE-ProRule" id="PRU00433"/>
    </source>
</evidence>
<keyword evidence="4" id="KW-0560">Oxidoreductase</keyword>
<dbReference type="RefSeq" id="WP_214174765.1">
    <property type="nucleotide sequence ID" value="NZ_JAHCVK010000002.1"/>
</dbReference>
<evidence type="ECO:0000256" key="3">
    <source>
        <dbReference type="ARBA" id="ARBA00022723"/>
    </source>
</evidence>
<dbReference type="Gene3D" id="1.10.760.10">
    <property type="entry name" value="Cytochrome c-like domain"/>
    <property type="match status" value="2"/>
</dbReference>
<evidence type="ECO:0000256" key="4">
    <source>
        <dbReference type="ARBA" id="ARBA00023002"/>
    </source>
</evidence>
<feature type="region of interest" description="Disordered" evidence="7">
    <location>
        <begin position="691"/>
        <end position="712"/>
    </location>
</feature>
<dbReference type="PANTHER" id="PTHR30600">
    <property type="entry name" value="CYTOCHROME C PEROXIDASE-RELATED"/>
    <property type="match status" value="1"/>
</dbReference>
<keyword evidence="2 6" id="KW-0349">Heme</keyword>
<organism evidence="9 10">
    <name type="scientific">Geomobilimonas luticola</name>
    <dbReference type="NCBI Taxonomy" id="1114878"/>
    <lineage>
        <taxon>Bacteria</taxon>
        <taxon>Pseudomonadati</taxon>
        <taxon>Thermodesulfobacteriota</taxon>
        <taxon>Desulfuromonadia</taxon>
        <taxon>Geobacterales</taxon>
        <taxon>Geobacteraceae</taxon>
        <taxon>Geomobilimonas</taxon>
    </lineage>
</organism>
<dbReference type="EMBL" id="JAHCVK010000002">
    <property type="protein sequence ID" value="MBT0652765.1"/>
    <property type="molecule type" value="Genomic_DNA"/>
</dbReference>
<dbReference type="PROSITE" id="PS51007">
    <property type="entry name" value="CYTC"/>
    <property type="match status" value="1"/>
</dbReference>
<feature type="compositionally biased region" description="Polar residues" evidence="7">
    <location>
        <begin position="702"/>
        <end position="712"/>
    </location>
</feature>
<dbReference type="InterPro" id="IPR051395">
    <property type="entry name" value="Cytochrome_c_Peroxidase/MauG"/>
</dbReference>
<dbReference type="InterPro" id="IPR009056">
    <property type="entry name" value="Cyt_c-like_dom"/>
</dbReference>
<accession>A0ABS5SBK8</accession>
<comment type="subcellular location">
    <subcellularLocation>
        <location evidence="1">Cell envelope</location>
    </subcellularLocation>
</comment>
<evidence type="ECO:0000256" key="7">
    <source>
        <dbReference type="SAM" id="MobiDB-lite"/>
    </source>
</evidence>
<proteinExistence type="predicted"/>
<comment type="caution">
    <text evidence="9">The sequence shown here is derived from an EMBL/GenBank/DDBJ whole genome shotgun (WGS) entry which is preliminary data.</text>
</comment>
<dbReference type="Pfam" id="PF03150">
    <property type="entry name" value="CCP_MauG"/>
    <property type="match status" value="1"/>
</dbReference>
<evidence type="ECO:0000256" key="2">
    <source>
        <dbReference type="ARBA" id="ARBA00022617"/>
    </source>
</evidence>
<protein>
    <recommendedName>
        <fullName evidence="8">Cytochrome c domain-containing protein</fullName>
    </recommendedName>
</protein>
<sequence length="712" mass="76038">MTSGNTLYGTMHRNRWRTFTAVLLTALLVADLTVPLAARANPASLKGVPVPKPADLAEFVVDEAAAIRLGKALFWDMQVGSDGITACASCHFHAGTDNRVNNSVNPGSLAGDSSFAGRPNGTLAKGDFPFTRFTDPHNRASRTGHRNDVVSSQGVSFTSFGGVRQGNAVDAGRTLRDTVFDSNGRNIRRVEPRNTPSVINAVFNFANFWDGRANHFFNGQNPFGIQDVSARVLVNNGGALESQELNQLVDPVTGQRAHCLDNSALASQAVGPPMSDFEMSWQGRSFPDLGKKLLGLPPLAKQVVHATDSVLGPLSRQPAAGLATTYADMVRAAFHPKYWNGTQTVSFQTGTARKVAATRKQPRTSNLDAGNVTINPAGAAAAVGTGGSYSQMEANFAFFFGLAIQLYEATLISDDTPFDRFVAGDPTALTPQQQQGLNIFFSGGVGCANCHVGAEFTAASVSNARNPLEPGLIEVMVMGDGGQATYDIGFYNIGVTTTTEDIGRGANDPFGYPLSFSRQNVMNPPPPFTFPKPGCVNDFIGDPPNICPPTASTVTRVAANGAFKTPGLRNVELTGPFFHNGGMSTLRQVVDFYIRGGNFREENMADLDPVINDINGLKDAGKEADRNALVAFLLSLTDERVRQEKAPFDHPQIFVPNGHEAKVAGDPKRTRVLADRTLEIPAVGAAGRQAQGLPPLRPFLDTTGSPTYHFQP</sequence>
<keyword evidence="3 6" id="KW-0479">Metal-binding</keyword>
<gene>
    <name evidence="9" type="ORF">KI810_06840</name>
</gene>
<keyword evidence="10" id="KW-1185">Reference proteome</keyword>
<evidence type="ECO:0000256" key="1">
    <source>
        <dbReference type="ARBA" id="ARBA00004196"/>
    </source>
</evidence>
<evidence type="ECO:0000256" key="5">
    <source>
        <dbReference type="ARBA" id="ARBA00023004"/>
    </source>
</evidence>
<keyword evidence="5 6" id="KW-0408">Iron</keyword>
<evidence type="ECO:0000313" key="9">
    <source>
        <dbReference type="EMBL" id="MBT0652765.1"/>
    </source>
</evidence>